<reference evidence="5 6" key="1">
    <citation type="submission" date="2020-08" db="EMBL/GenBank/DDBJ databases">
        <title>Genomic Encyclopedia of Type Strains, Phase IV (KMG-IV): sequencing the most valuable type-strain genomes for metagenomic binning, comparative biology and taxonomic classification.</title>
        <authorList>
            <person name="Goeker M."/>
        </authorList>
    </citation>
    <scope>NUCLEOTIDE SEQUENCE [LARGE SCALE GENOMIC DNA]</scope>
    <source>
        <strain evidence="5 6">DSM 22198</strain>
    </source>
</reference>
<dbReference type="PRINTS" id="PR00598">
    <property type="entry name" value="HTHMARR"/>
</dbReference>
<feature type="domain" description="HTH marR-type" evidence="4">
    <location>
        <begin position="1"/>
        <end position="113"/>
    </location>
</feature>
<dbReference type="PROSITE" id="PS01117">
    <property type="entry name" value="HTH_MARR_1"/>
    <property type="match status" value="1"/>
</dbReference>
<dbReference type="SMART" id="SM00347">
    <property type="entry name" value="HTH_MARR"/>
    <property type="match status" value="1"/>
</dbReference>
<dbReference type="InterPro" id="IPR039422">
    <property type="entry name" value="MarR/SlyA-like"/>
</dbReference>
<dbReference type="GO" id="GO:0006950">
    <property type="term" value="P:response to stress"/>
    <property type="evidence" value="ECO:0007669"/>
    <property type="project" value="TreeGrafter"/>
</dbReference>
<dbReference type="GO" id="GO:0003677">
    <property type="term" value="F:DNA binding"/>
    <property type="evidence" value="ECO:0007669"/>
    <property type="project" value="UniProtKB-KW"/>
</dbReference>
<proteinExistence type="predicted"/>
<name>A0A7X0AWC8_9PROT</name>
<dbReference type="InterPro" id="IPR036388">
    <property type="entry name" value="WH-like_DNA-bd_sf"/>
</dbReference>
<keyword evidence="2" id="KW-0238">DNA-binding</keyword>
<dbReference type="InterPro" id="IPR023187">
    <property type="entry name" value="Tscrpt_reg_MarR-type_CS"/>
</dbReference>
<evidence type="ECO:0000313" key="5">
    <source>
        <dbReference type="EMBL" id="MBB6250922.1"/>
    </source>
</evidence>
<keyword evidence="1" id="KW-0805">Transcription regulation</keyword>
<organism evidence="5 6">
    <name type="scientific">Nitrospirillum iridis</name>
    <dbReference type="NCBI Taxonomy" id="765888"/>
    <lineage>
        <taxon>Bacteria</taxon>
        <taxon>Pseudomonadati</taxon>
        <taxon>Pseudomonadota</taxon>
        <taxon>Alphaproteobacteria</taxon>
        <taxon>Rhodospirillales</taxon>
        <taxon>Azospirillaceae</taxon>
        <taxon>Nitrospirillum</taxon>
    </lineage>
</organism>
<dbReference type="PROSITE" id="PS50995">
    <property type="entry name" value="HTH_MARR_2"/>
    <property type="match status" value="1"/>
</dbReference>
<dbReference type="EMBL" id="JACIIZ010000003">
    <property type="protein sequence ID" value="MBB6250922.1"/>
    <property type="molecule type" value="Genomic_DNA"/>
</dbReference>
<dbReference type="AlphaFoldDB" id="A0A7X0AWC8"/>
<keyword evidence="6" id="KW-1185">Reference proteome</keyword>
<sequence length="128" mass="13608">MLKAYDQSEATALPLIVLARLGDGVRQGVLADHVGVEGPSLVRLVDMLEQDGLLERRNDPRDRRVKTLHLTPAGRALVGRLDGALDGMRQRLLAGVSLEQLETALTVFAAVERAMGRSLGAGDGGGMP</sequence>
<evidence type="ECO:0000256" key="3">
    <source>
        <dbReference type="ARBA" id="ARBA00023163"/>
    </source>
</evidence>
<gene>
    <name evidence="5" type="ORF">FHS74_001467</name>
</gene>
<dbReference type="Gene3D" id="1.10.10.10">
    <property type="entry name" value="Winged helix-like DNA-binding domain superfamily/Winged helix DNA-binding domain"/>
    <property type="match status" value="1"/>
</dbReference>
<dbReference type="PANTHER" id="PTHR33164">
    <property type="entry name" value="TRANSCRIPTIONAL REGULATOR, MARR FAMILY"/>
    <property type="match status" value="1"/>
</dbReference>
<dbReference type="SUPFAM" id="SSF46785">
    <property type="entry name" value="Winged helix' DNA-binding domain"/>
    <property type="match status" value="1"/>
</dbReference>
<dbReference type="InterPro" id="IPR036390">
    <property type="entry name" value="WH_DNA-bd_sf"/>
</dbReference>
<evidence type="ECO:0000256" key="2">
    <source>
        <dbReference type="ARBA" id="ARBA00023125"/>
    </source>
</evidence>
<evidence type="ECO:0000256" key="1">
    <source>
        <dbReference type="ARBA" id="ARBA00023015"/>
    </source>
</evidence>
<evidence type="ECO:0000259" key="4">
    <source>
        <dbReference type="PROSITE" id="PS50995"/>
    </source>
</evidence>
<dbReference type="PANTHER" id="PTHR33164:SF64">
    <property type="entry name" value="TRANSCRIPTIONAL REGULATOR SLYA"/>
    <property type="match status" value="1"/>
</dbReference>
<comment type="caution">
    <text evidence="5">The sequence shown here is derived from an EMBL/GenBank/DDBJ whole genome shotgun (WGS) entry which is preliminary data.</text>
</comment>
<keyword evidence="3" id="KW-0804">Transcription</keyword>
<accession>A0A7X0AWC8</accession>
<dbReference type="GO" id="GO:0003700">
    <property type="term" value="F:DNA-binding transcription factor activity"/>
    <property type="evidence" value="ECO:0007669"/>
    <property type="project" value="InterPro"/>
</dbReference>
<dbReference type="Proteomes" id="UP000539175">
    <property type="component" value="Unassembled WGS sequence"/>
</dbReference>
<protein>
    <submittedName>
        <fullName evidence="5">MarR family transcriptional regulator for hemolysin</fullName>
    </submittedName>
</protein>
<dbReference type="InterPro" id="IPR000835">
    <property type="entry name" value="HTH_MarR-typ"/>
</dbReference>
<evidence type="ECO:0000313" key="6">
    <source>
        <dbReference type="Proteomes" id="UP000539175"/>
    </source>
</evidence>
<dbReference type="RefSeq" id="WP_343066871.1">
    <property type="nucleotide sequence ID" value="NZ_JACIIZ010000003.1"/>
</dbReference>
<dbReference type="Pfam" id="PF12802">
    <property type="entry name" value="MarR_2"/>
    <property type="match status" value="1"/>
</dbReference>